<keyword evidence="7" id="KW-1185">Reference proteome</keyword>
<dbReference type="EMBL" id="DF237761">
    <property type="protein sequence ID" value="GAQ91585.1"/>
    <property type="molecule type" value="Genomic_DNA"/>
</dbReference>
<protein>
    <recommendedName>
        <fullName evidence="4">Eukaryotic translation initiation factor 3 subunit L</fullName>
        <shortName evidence="4">eIF3l</shortName>
    </recommendedName>
</protein>
<dbReference type="Pfam" id="PF10255">
    <property type="entry name" value="Paf67"/>
    <property type="match status" value="1"/>
</dbReference>
<accession>A0A1Y1IL28</accession>
<sequence>MAYQRGRYEEDEGPAYGASASYGAVPDIVQSFVIYLYRHIREKNVYEIHQMYEGSFNKITERMFKQSPWPVVDAIAPFVENDHVFCLLYKELYFRHVFARLTPTLEQRMESWDNYCTLFQIILHGNVNMQLPNQWLWDMVDEFIYQFQSFCQYRAKMKARSEEELKQLRQYDQVWNVYGVLNYLQALIDKSQIYALLDNETARAAFTSADGYDYQGGSNVLKVLGYFSIVGLLRVHILLGDYHGGLKVLEPLDISRPGVFTKVSGCHITTMYYAGFAYLMIRRYVDAIKVFNAVLVYIARTQTYLAQSPQYDQITKKNEQLYALLVTALALSPQNKLVEETVSSQLREKHGDKLQRLQGIGYEVDAIYDELFSFACPKFITPSTPNWDEPPVNFNQDAYRLQLKIFLTDVRQQQRGQQIRSYLKLYTTISVAKLASFVGSDEATVRSHLLTYKHKTHIVDSVDGSIYRTSDLDFYIEGDMIHVAETKSNRRFGDFFVRNIVKFDDVVRDLEGVDIKEVLLYKKEAA</sequence>
<dbReference type="GO" id="GO:0003743">
    <property type="term" value="F:translation initiation factor activity"/>
    <property type="evidence" value="ECO:0007669"/>
    <property type="project" value="UniProtKB-UniRule"/>
</dbReference>
<evidence type="ECO:0000256" key="2">
    <source>
        <dbReference type="ARBA" id="ARBA00022540"/>
    </source>
</evidence>
<comment type="function">
    <text evidence="4">Component of the eukaryotic translation initiation factor 3 (eIF-3) complex, which is involved in protein synthesis of a specialized repertoire of mRNAs and, together with other initiation factors, stimulates binding of mRNA and methionyl-tRNAi to the 40S ribosome. The eIF-3 complex specifically targets and initiates translation of a subset of mRNAs involved in cell proliferation.</text>
</comment>
<dbReference type="GO" id="GO:0001732">
    <property type="term" value="P:formation of cytoplasmic translation initiation complex"/>
    <property type="evidence" value="ECO:0007669"/>
    <property type="project" value="UniProtKB-UniRule"/>
</dbReference>
<dbReference type="GO" id="GO:0016282">
    <property type="term" value="C:eukaryotic 43S preinitiation complex"/>
    <property type="evidence" value="ECO:0007669"/>
    <property type="project" value="UniProtKB-UniRule"/>
</dbReference>
<dbReference type="GO" id="GO:0005852">
    <property type="term" value="C:eukaryotic translation initiation factor 3 complex"/>
    <property type="evidence" value="ECO:0000318"/>
    <property type="project" value="GO_Central"/>
</dbReference>
<evidence type="ECO:0000313" key="7">
    <source>
        <dbReference type="Proteomes" id="UP000054558"/>
    </source>
</evidence>
<dbReference type="AlphaFoldDB" id="A0A1Y1IL28"/>
<dbReference type="PANTHER" id="PTHR13242">
    <property type="entry name" value="EUKARYOTIC TRANSLATION INITIATION FACTOR 3"/>
    <property type="match status" value="1"/>
</dbReference>
<dbReference type="PANTHER" id="PTHR13242:SF0">
    <property type="entry name" value="EUKARYOTIC TRANSLATION INITIATION FACTOR 3 SUBUNIT L"/>
    <property type="match status" value="1"/>
</dbReference>
<comment type="subunit">
    <text evidence="4">Component of the eukaryotic translation initiation factor 3 (eIF-3) complex.</text>
</comment>
<evidence type="ECO:0000256" key="3">
    <source>
        <dbReference type="ARBA" id="ARBA00022917"/>
    </source>
</evidence>
<dbReference type="InterPro" id="IPR000717">
    <property type="entry name" value="PCI_dom"/>
</dbReference>
<dbReference type="GO" id="GO:0033290">
    <property type="term" value="C:eukaryotic 48S preinitiation complex"/>
    <property type="evidence" value="ECO:0007669"/>
    <property type="project" value="UniProtKB-UniRule"/>
</dbReference>
<name>A0A1Y1IL28_KLENI</name>
<keyword evidence="1 4" id="KW-0963">Cytoplasm</keyword>
<comment type="similarity">
    <text evidence="4">Belongs to the eIF-3 subunit L family.</text>
</comment>
<evidence type="ECO:0000256" key="4">
    <source>
        <dbReference type="HAMAP-Rule" id="MF_03011"/>
    </source>
</evidence>
<gene>
    <name evidence="6" type="ORF">KFL_008120040</name>
</gene>
<dbReference type="OrthoDB" id="15082at2759"/>
<comment type="subcellular location">
    <subcellularLocation>
        <location evidence="4">Cytoplasm</location>
    </subcellularLocation>
</comment>
<organism evidence="6 7">
    <name type="scientific">Klebsormidium nitens</name>
    <name type="common">Green alga</name>
    <name type="synonym">Ulothrix nitens</name>
    <dbReference type="NCBI Taxonomy" id="105231"/>
    <lineage>
        <taxon>Eukaryota</taxon>
        <taxon>Viridiplantae</taxon>
        <taxon>Streptophyta</taxon>
        <taxon>Klebsormidiophyceae</taxon>
        <taxon>Klebsormidiales</taxon>
        <taxon>Klebsormidiaceae</taxon>
        <taxon>Klebsormidium</taxon>
    </lineage>
</organism>
<dbReference type="HAMAP" id="MF_03011">
    <property type="entry name" value="eIF3l"/>
    <property type="match status" value="1"/>
</dbReference>
<feature type="domain" description="PCI" evidence="5">
    <location>
        <begin position="286"/>
        <end position="490"/>
    </location>
</feature>
<evidence type="ECO:0000256" key="1">
    <source>
        <dbReference type="ARBA" id="ARBA00022490"/>
    </source>
</evidence>
<reference evidence="6 7" key="1">
    <citation type="journal article" date="2014" name="Nat. Commun.">
        <title>Klebsormidium flaccidum genome reveals primary factors for plant terrestrial adaptation.</title>
        <authorList>
            <person name="Hori K."/>
            <person name="Maruyama F."/>
            <person name="Fujisawa T."/>
            <person name="Togashi T."/>
            <person name="Yamamoto N."/>
            <person name="Seo M."/>
            <person name="Sato S."/>
            <person name="Yamada T."/>
            <person name="Mori H."/>
            <person name="Tajima N."/>
            <person name="Moriyama T."/>
            <person name="Ikeuchi M."/>
            <person name="Watanabe M."/>
            <person name="Wada H."/>
            <person name="Kobayashi K."/>
            <person name="Saito M."/>
            <person name="Masuda T."/>
            <person name="Sasaki-Sekimoto Y."/>
            <person name="Mashiguchi K."/>
            <person name="Awai K."/>
            <person name="Shimojima M."/>
            <person name="Masuda S."/>
            <person name="Iwai M."/>
            <person name="Nobusawa T."/>
            <person name="Narise T."/>
            <person name="Kondo S."/>
            <person name="Saito H."/>
            <person name="Sato R."/>
            <person name="Murakawa M."/>
            <person name="Ihara Y."/>
            <person name="Oshima-Yamada Y."/>
            <person name="Ohtaka K."/>
            <person name="Satoh M."/>
            <person name="Sonobe K."/>
            <person name="Ishii M."/>
            <person name="Ohtani R."/>
            <person name="Kanamori-Sato M."/>
            <person name="Honoki R."/>
            <person name="Miyazaki D."/>
            <person name="Mochizuki H."/>
            <person name="Umetsu J."/>
            <person name="Higashi K."/>
            <person name="Shibata D."/>
            <person name="Kamiya Y."/>
            <person name="Sato N."/>
            <person name="Nakamura Y."/>
            <person name="Tabata S."/>
            <person name="Ida S."/>
            <person name="Kurokawa K."/>
            <person name="Ohta H."/>
        </authorList>
    </citation>
    <scope>NUCLEOTIDE SEQUENCE [LARGE SCALE GENOMIC DNA]</scope>
    <source>
        <strain evidence="6 7">NIES-2285</strain>
    </source>
</reference>
<evidence type="ECO:0000259" key="5">
    <source>
        <dbReference type="PROSITE" id="PS50250"/>
    </source>
</evidence>
<dbReference type="OMA" id="AGWFIRN"/>
<dbReference type="InterPro" id="IPR019382">
    <property type="entry name" value="eIF3l"/>
</dbReference>
<dbReference type="STRING" id="105231.A0A1Y1IL28"/>
<dbReference type="PROSITE" id="PS50250">
    <property type="entry name" value="PCI"/>
    <property type="match status" value="1"/>
</dbReference>
<keyword evidence="3 4" id="KW-0648">Protein biosynthesis</keyword>
<dbReference type="Proteomes" id="UP000054558">
    <property type="component" value="Unassembled WGS sequence"/>
</dbReference>
<evidence type="ECO:0000313" key="6">
    <source>
        <dbReference type="EMBL" id="GAQ91585.1"/>
    </source>
</evidence>
<dbReference type="GO" id="GO:0006413">
    <property type="term" value="P:translational initiation"/>
    <property type="evidence" value="ECO:0000318"/>
    <property type="project" value="GO_Central"/>
</dbReference>
<keyword evidence="2 4" id="KW-0396">Initiation factor</keyword>
<proteinExistence type="inferred from homology"/>